<dbReference type="InterPro" id="IPR007060">
    <property type="entry name" value="FtsL/DivIC"/>
</dbReference>
<evidence type="ECO:0000256" key="1">
    <source>
        <dbReference type="SAM" id="Coils"/>
    </source>
</evidence>
<dbReference type="RefSeq" id="WP_379012476.1">
    <property type="nucleotide sequence ID" value="NZ_JBHSDC010000003.1"/>
</dbReference>
<accession>A0ABV8PVN0</accession>
<keyword evidence="1" id="KW-0175">Coiled coil</keyword>
<keyword evidence="2" id="KW-0812">Transmembrane</keyword>
<dbReference type="Proteomes" id="UP001595906">
    <property type="component" value="Unassembled WGS sequence"/>
</dbReference>
<feature type="coiled-coil region" evidence="1">
    <location>
        <begin position="41"/>
        <end position="68"/>
    </location>
</feature>
<proteinExistence type="predicted"/>
<keyword evidence="2" id="KW-0472">Membrane</keyword>
<protein>
    <submittedName>
        <fullName evidence="3">Septum formation initiator family protein</fullName>
    </submittedName>
</protein>
<dbReference type="EMBL" id="JBHSDC010000003">
    <property type="protein sequence ID" value="MFC4231089.1"/>
    <property type="molecule type" value="Genomic_DNA"/>
</dbReference>
<keyword evidence="4" id="KW-1185">Reference proteome</keyword>
<feature type="transmembrane region" description="Helical" evidence="2">
    <location>
        <begin position="12"/>
        <end position="32"/>
    </location>
</feature>
<name>A0ABV8PVN0_9BACT</name>
<reference evidence="4" key="1">
    <citation type="journal article" date="2019" name="Int. J. Syst. Evol. Microbiol.">
        <title>The Global Catalogue of Microorganisms (GCM) 10K type strain sequencing project: providing services to taxonomists for standard genome sequencing and annotation.</title>
        <authorList>
            <consortium name="The Broad Institute Genomics Platform"/>
            <consortium name="The Broad Institute Genome Sequencing Center for Infectious Disease"/>
            <person name="Wu L."/>
            <person name="Ma J."/>
        </authorList>
    </citation>
    <scope>NUCLEOTIDE SEQUENCE [LARGE SCALE GENOMIC DNA]</scope>
    <source>
        <strain evidence="4">CECT 8010</strain>
    </source>
</reference>
<sequence length="101" mass="11998">MKKIIPILTNKYLLAIVFFAVWMCFFDQRDIFNTLEQKQKLKNLEAKKRYYQLEIEKAKKDLDNLQNSPAALEKFAREKYLMKKDGEDIFIIEDSAATKKS</sequence>
<organism evidence="3 4">
    <name type="scientific">Parasediminibacterium paludis</name>
    <dbReference type="NCBI Taxonomy" id="908966"/>
    <lineage>
        <taxon>Bacteria</taxon>
        <taxon>Pseudomonadati</taxon>
        <taxon>Bacteroidota</taxon>
        <taxon>Chitinophagia</taxon>
        <taxon>Chitinophagales</taxon>
        <taxon>Chitinophagaceae</taxon>
        <taxon>Parasediminibacterium</taxon>
    </lineage>
</organism>
<evidence type="ECO:0000313" key="3">
    <source>
        <dbReference type="EMBL" id="MFC4231089.1"/>
    </source>
</evidence>
<dbReference type="Pfam" id="PF04977">
    <property type="entry name" value="DivIC"/>
    <property type="match status" value="1"/>
</dbReference>
<gene>
    <name evidence="3" type="ORF">ACFOW1_04260</name>
</gene>
<evidence type="ECO:0000256" key="2">
    <source>
        <dbReference type="SAM" id="Phobius"/>
    </source>
</evidence>
<keyword evidence="2" id="KW-1133">Transmembrane helix</keyword>
<comment type="caution">
    <text evidence="3">The sequence shown here is derived from an EMBL/GenBank/DDBJ whole genome shotgun (WGS) entry which is preliminary data.</text>
</comment>
<evidence type="ECO:0000313" key="4">
    <source>
        <dbReference type="Proteomes" id="UP001595906"/>
    </source>
</evidence>